<dbReference type="AlphaFoldDB" id="A0A375E2E0"/>
<feature type="region of interest" description="Disordered" evidence="1">
    <location>
        <begin position="39"/>
        <end position="60"/>
    </location>
</feature>
<protein>
    <submittedName>
        <fullName evidence="2">Uncharacterized protein</fullName>
    </submittedName>
</protein>
<evidence type="ECO:0000256" key="1">
    <source>
        <dbReference type="SAM" id="MobiDB-lite"/>
    </source>
</evidence>
<dbReference type="EMBL" id="OFTH01000025">
    <property type="protein sequence ID" value="SOZ62484.1"/>
    <property type="molecule type" value="Genomic_DNA"/>
</dbReference>
<proteinExistence type="predicted"/>
<organism evidence="2">
    <name type="scientific">Cupriavidus taiwanensis</name>
    <dbReference type="NCBI Taxonomy" id="164546"/>
    <lineage>
        <taxon>Bacteria</taxon>
        <taxon>Pseudomonadati</taxon>
        <taxon>Pseudomonadota</taxon>
        <taxon>Betaproteobacteria</taxon>
        <taxon>Burkholderiales</taxon>
        <taxon>Burkholderiaceae</taxon>
        <taxon>Cupriavidus</taxon>
    </lineage>
</organism>
<dbReference type="Proteomes" id="UP000256952">
    <property type="component" value="Chromosome CBM2613_a"/>
</dbReference>
<name>A0A375E2E0_9BURK</name>
<comment type="caution">
    <text evidence="2">The sequence shown here is derived from an EMBL/GenBank/DDBJ whole genome shotgun (WGS) entry which is preliminary data.</text>
</comment>
<accession>A0A375E2E0</accession>
<evidence type="ECO:0000313" key="2">
    <source>
        <dbReference type="EMBL" id="SOZ62484.1"/>
    </source>
</evidence>
<sequence>MAIFLRKFSKPCTSTQFFVKLHPICARFCGVGGLIGHSRVGRSGRANPSLAALPGDADAR</sequence>
<gene>
    <name evidence="2" type="ORF">CBM2613_A310017</name>
</gene>
<reference evidence="2" key="1">
    <citation type="submission" date="2018-01" db="EMBL/GenBank/DDBJ databases">
        <authorList>
            <person name="Clerissi C."/>
        </authorList>
    </citation>
    <scope>NUCLEOTIDE SEQUENCE</scope>
    <source>
        <strain evidence="2">Cupriavidus taiwanensis STM 8556</strain>
    </source>
</reference>